<dbReference type="GO" id="GO:0008168">
    <property type="term" value="F:methyltransferase activity"/>
    <property type="evidence" value="ECO:0007669"/>
    <property type="project" value="UniProtKB-KW"/>
</dbReference>
<evidence type="ECO:0000313" key="2">
    <source>
        <dbReference type="EMBL" id="TXJ10953.1"/>
    </source>
</evidence>
<dbReference type="InterPro" id="IPR029063">
    <property type="entry name" value="SAM-dependent_MTases_sf"/>
</dbReference>
<dbReference type="SUPFAM" id="SSF53335">
    <property type="entry name" value="S-adenosyl-L-methionine-dependent methyltransferases"/>
    <property type="match status" value="1"/>
</dbReference>
<protein>
    <submittedName>
        <fullName evidence="2">Class I SAM-dependent methyltransferase</fullName>
    </submittedName>
</protein>
<keyword evidence="2" id="KW-0808">Transferase</keyword>
<dbReference type="InterPro" id="IPR013217">
    <property type="entry name" value="Methyltransf_12"/>
</dbReference>
<dbReference type="AlphaFoldDB" id="A0A5C8CE71"/>
<sequence length="211" mass="24831">MKNKKSAIIEHYINRVKNFNIPEYQVLDWESKEAQELRFKTLIEHFNMESSVLLDVGCGLGNLAEYLDNKNIKLYYIGIDIMPEMIERAKAKTFKNINPQFMSLDFFNNNDIKKEFDYIYSSGIFNLNLGNNDKFLKDAIKLFLTAARKGVCFNLLDISGKEKYGYKYYYYKKEDILKATEEILKSLNIKYNLNISDEYLSNDFSVFIDIL</sequence>
<evidence type="ECO:0000259" key="1">
    <source>
        <dbReference type="Pfam" id="PF08242"/>
    </source>
</evidence>
<gene>
    <name evidence="2" type="ORF">EPJ80_11505</name>
</gene>
<dbReference type="Proteomes" id="UP000325116">
    <property type="component" value="Unassembled WGS sequence"/>
</dbReference>
<dbReference type="CDD" id="cd02440">
    <property type="entry name" value="AdoMet_MTases"/>
    <property type="match status" value="1"/>
</dbReference>
<comment type="caution">
    <text evidence="2">The sequence shown here is derived from an EMBL/GenBank/DDBJ whole genome shotgun (WGS) entry which is preliminary data.</text>
</comment>
<dbReference type="GO" id="GO:0032259">
    <property type="term" value="P:methylation"/>
    <property type="evidence" value="ECO:0007669"/>
    <property type="project" value="UniProtKB-KW"/>
</dbReference>
<proteinExistence type="predicted"/>
<dbReference type="Pfam" id="PF08242">
    <property type="entry name" value="Methyltransf_12"/>
    <property type="match status" value="1"/>
</dbReference>
<dbReference type="Gene3D" id="3.40.50.150">
    <property type="entry name" value="Vaccinia Virus protein VP39"/>
    <property type="match status" value="1"/>
</dbReference>
<accession>A0A5C8CE71</accession>
<evidence type="ECO:0000313" key="3">
    <source>
        <dbReference type="Proteomes" id="UP000325116"/>
    </source>
</evidence>
<feature type="domain" description="Methyltransferase type 12" evidence="1">
    <location>
        <begin position="54"/>
        <end position="127"/>
    </location>
</feature>
<name>A0A5C8CE71_9SPIR</name>
<organism evidence="2 3">
    <name type="scientific">Brachyspira aalborgi</name>
    <dbReference type="NCBI Taxonomy" id="29522"/>
    <lineage>
        <taxon>Bacteria</taxon>
        <taxon>Pseudomonadati</taxon>
        <taxon>Spirochaetota</taxon>
        <taxon>Spirochaetia</taxon>
        <taxon>Brachyspirales</taxon>
        <taxon>Brachyspiraceae</taxon>
        <taxon>Brachyspira</taxon>
    </lineage>
</organism>
<dbReference type="RefSeq" id="WP_147759092.1">
    <property type="nucleotide sequence ID" value="NZ_SAXT01000007.1"/>
</dbReference>
<reference evidence="2 3" key="1">
    <citation type="journal article" date="1992" name="Lakartidningen">
        <title>[Penicillin V and not amoxicillin is the first choice preparation in acute otitis].</title>
        <authorList>
            <person name="Kamme C."/>
            <person name="Lundgren K."/>
            <person name="Prellner K."/>
        </authorList>
    </citation>
    <scope>NUCLEOTIDE SEQUENCE [LARGE SCALE GENOMIC DNA]</scope>
    <source>
        <strain evidence="2 3">W1</strain>
    </source>
</reference>
<dbReference type="EMBL" id="SAXT01000007">
    <property type="protein sequence ID" value="TXJ10953.1"/>
    <property type="molecule type" value="Genomic_DNA"/>
</dbReference>
<keyword evidence="2" id="KW-0489">Methyltransferase</keyword>